<feature type="compositionally biased region" description="Gly residues" evidence="7">
    <location>
        <begin position="194"/>
        <end position="209"/>
    </location>
</feature>
<dbReference type="CTD" id="20211624"/>
<sequence length="940" mass="103310">MQDLLSDSSNGVLLTPTNSPSPPLNQKQQFLQQHQPVTTAAQHNNVLTSPMTSSMTSSSSGTQAPILLRPDEFLSPRITENHNTSSLLTTPSNATLSYNDLTISSHSDRASNTVNQDLAPVKVVKHNGGLLSASLLQSSISSSVDFDPHRPRQPNDNNVDDDDDDDEVGEEERGDVEGADRDRPDGGTRARVGASGGAGTSGRTSGNGGDRFFDRGGDGGGDGNSSSATSSASQEVTEILEGAAGVGAMEGLSSINQEKSSSDDEDVDDGDVEDDEDDDDDETFMPHLKLMQKSQQQQQQMSSSLYMEQQQQIAHHLPNLNVMNIPPLPHHAVSSSISSTSNQHHHQYMMSTSLFELAPVTSHSPMYHSAYHPSHPSWNAGKVAGDEAGKSLEELPVAAATNTNLAERERKSLDGLPIISKALHLADYSDGIRILANQQSRLPEIPLKIGPTTYDIMDQLRSQDQQIKFLSSQLQLQTTQFDGSLRSLGHQLDDVSKNVDSLCVAFNRDDYAQKEALTECKLEEMFREFMMRYERSQAEHLQHTTNTLQANIDVQLEKIVSNEIKKTILPKVEQSLDVIKEKISHDVSQKLASIDNNIKINLTKMLKSKPTIDSIGQSISSELRGNLRSINQDIVVPSLEKGCQNIIEQLNASFKAGTQQYIQSLESHLNQTRKTLESHKHPAVIQLKSASETLTHFETKQQQIQTQLNATIQSLQNQISHLQQATTAVVAAVGGKNTHDEIKLFSKLNELQNMLITEVKTLLSEELVSLLKYQQVAIKDQFDAALRSVTPAPSNSSHHSDHISNKNHIIACIKASKFNDAFQTALSATDLALVEFTCESVEISVVFGNSSLLSQSVLLSLIQQLGADLNTKPELKYRFLDEAIVFLDPYDPVTKEHLDVVLKQLQVNLLDYIDRKVDSAMASKMNKLLRRTMLALRSVS</sequence>
<evidence type="ECO:0000256" key="5">
    <source>
        <dbReference type="ARBA" id="ARBA00022737"/>
    </source>
</evidence>
<dbReference type="eggNOG" id="KOG1916">
    <property type="taxonomic scope" value="Eukaryota"/>
</dbReference>
<dbReference type="FunFam" id="1.10.220.100:FF:000001">
    <property type="entry name" value="Enhancer of mRNA-decapping protein 4"/>
    <property type="match status" value="1"/>
</dbReference>
<feature type="compositionally biased region" description="Polar residues" evidence="7">
    <location>
        <begin position="1"/>
        <end position="12"/>
    </location>
</feature>
<dbReference type="HOGENOM" id="CLU_312233_0_0_1"/>
<keyword evidence="6" id="KW-0175">Coiled coil</keyword>
<evidence type="ECO:0000256" key="3">
    <source>
        <dbReference type="ARBA" id="ARBA00022490"/>
    </source>
</evidence>
<reference evidence="9 11" key="2">
    <citation type="journal article" date="2013" name="Nature">
        <title>Insights into bilaterian evolution from three spiralian genomes.</title>
        <authorList>
            <person name="Simakov O."/>
            <person name="Marletaz F."/>
            <person name="Cho S.J."/>
            <person name="Edsinger-Gonzales E."/>
            <person name="Havlak P."/>
            <person name="Hellsten U."/>
            <person name="Kuo D.H."/>
            <person name="Larsson T."/>
            <person name="Lv J."/>
            <person name="Arendt D."/>
            <person name="Savage R."/>
            <person name="Osoegawa K."/>
            <person name="de Jong P."/>
            <person name="Grimwood J."/>
            <person name="Chapman J.A."/>
            <person name="Shapiro H."/>
            <person name="Aerts A."/>
            <person name="Otillar R.P."/>
            <person name="Terry A.Y."/>
            <person name="Boore J.L."/>
            <person name="Grigoriev I.V."/>
            <person name="Lindberg D.R."/>
            <person name="Seaver E.C."/>
            <person name="Weisblat D.A."/>
            <person name="Putnam N.H."/>
            <person name="Rokhsar D.S."/>
        </authorList>
    </citation>
    <scope>NUCLEOTIDE SEQUENCE</scope>
</reference>
<feature type="compositionally biased region" description="Acidic residues" evidence="7">
    <location>
        <begin position="158"/>
        <end position="174"/>
    </location>
</feature>
<dbReference type="Gene3D" id="6.10.140.270">
    <property type="match status" value="1"/>
</dbReference>
<dbReference type="InterPro" id="IPR049404">
    <property type="entry name" value="EDC4_C"/>
</dbReference>
<feature type="region of interest" description="Disordered" evidence="7">
    <location>
        <begin position="1"/>
        <end position="35"/>
    </location>
</feature>
<keyword evidence="5" id="KW-0677">Repeat</keyword>
<dbReference type="InterPro" id="IPR045152">
    <property type="entry name" value="EDC4-like"/>
</dbReference>
<dbReference type="GeneID" id="20211624"/>
<dbReference type="Gene3D" id="1.10.220.100">
    <property type="entry name" value="conserved c-terminal region of ge- 1"/>
    <property type="match status" value="1"/>
</dbReference>
<reference evidence="10" key="3">
    <citation type="submission" date="2015-06" db="UniProtKB">
        <authorList>
            <consortium name="EnsemblMetazoa"/>
        </authorList>
    </citation>
    <scope>IDENTIFICATION</scope>
</reference>
<dbReference type="STRING" id="6412.T1FS27"/>
<dbReference type="EMBL" id="KB095959">
    <property type="protein sequence ID" value="ESO09509.1"/>
    <property type="molecule type" value="Genomic_DNA"/>
</dbReference>
<dbReference type="OrthoDB" id="21128at2759"/>
<keyword evidence="4" id="KW-0853">WD repeat</keyword>
<evidence type="ECO:0000313" key="11">
    <source>
        <dbReference type="Proteomes" id="UP000015101"/>
    </source>
</evidence>
<keyword evidence="11" id="KW-1185">Reference proteome</keyword>
<comment type="subcellular location">
    <subcellularLocation>
        <location evidence="1">Cytoplasm</location>
        <location evidence="1">P-body</location>
    </subcellularLocation>
</comment>
<feature type="compositionally biased region" description="Low complexity" evidence="7">
    <location>
        <begin position="13"/>
        <end position="35"/>
    </location>
</feature>
<feature type="region of interest" description="Disordered" evidence="7">
    <location>
        <begin position="142"/>
        <end position="235"/>
    </location>
</feature>
<evidence type="ECO:0000313" key="9">
    <source>
        <dbReference type="EMBL" id="ESO09509.1"/>
    </source>
</evidence>
<dbReference type="EnsemblMetazoa" id="HelroT190529">
    <property type="protein sequence ID" value="HelroP190529"/>
    <property type="gene ID" value="HelroG190529"/>
</dbReference>
<keyword evidence="3" id="KW-0963">Cytoplasm</keyword>
<dbReference type="EMBL" id="AMQM01002978">
    <property type="status" value="NOT_ANNOTATED_CDS"/>
    <property type="molecule type" value="Genomic_DNA"/>
</dbReference>
<proteinExistence type="inferred from homology"/>
<evidence type="ECO:0000256" key="1">
    <source>
        <dbReference type="ARBA" id="ARBA00004201"/>
    </source>
</evidence>
<evidence type="ECO:0000256" key="4">
    <source>
        <dbReference type="ARBA" id="ARBA00022574"/>
    </source>
</evidence>
<dbReference type="KEGG" id="hro:HELRODRAFT_190529"/>
<dbReference type="InParanoid" id="T1FS27"/>
<dbReference type="PANTHER" id="PTHR15598:SF5">
    <property type="entry name" value="ENHANCER OF MRNA-DECAPPING PROTEIN 4"/>
    <property type="match status" value="1"/>
</dbReference>
<reference evidence="11" key="1">
    <citation type="submission" date="2012-12" db="EMBL/GenBank/DDBJ databases">
        <authorList>
            <person name="Hellsten U."/>
            <person name="Grimwood J."/>
            <person name="Chapman J.A."/>
            <person name="Shapiro H."/>
            <person name="Aerts A."/>
            <person name="Otillar R.P."/>
            <person name="Terry A.Y."/>
            <person name="Boore J.L."/>
            <person name="Simakov O."/>
            <person name="Marletaz F."/>
            <person name="Cho S.-J."/>
            <person name="Edsinger-Gonzales E."/>
            <person name="Havlak P."/>
            <person name="Kuo D.-H."/>
            <person name="Larsson T."/>
            <person name="Lv J."/>
            <person name="Arendt D."/>
            <person name="Savage R."/>
            <person name="Osoegawa K."/>
            <person name="de Jong P."/>
            <person name="Lindberg D.R."/>
            <person name="Seaver E.C."/>
            <person name="Weisblat D.A."/>
            <person name="Putnam N.H."/>
            <person name="Grigoriev I.V."/>
            <person name="Rokhsar D.S."/>
        </authorList>
    </citation>
    <scope>NUCLEOTIDE SEQUENCE</scope>
</reference>
<dbReference type="GO" id="GO:0031087">
    <property type="term" value="P:deadenylation-independent decapping of nuclear-transcribed mRNA"/>
    <property type="evidence" value="ECO:0000318"/>
    <property type="project" value="GO_Central"/>
</dbReference>
<feature type="domain" description="Enhancer of mRNA-decapping protein 4 C-terminal" evidence="8">
    <location>
        <begin position="811"/>
        <end position="926"/>
    </location>
</feature>
<dbReference type="RefSeq" id="XP_009012602.1">
    <property type="nucleotide sequence ID" value="XM_009014354.1"/>
</dbReference>
<evidence type="ECO:0000256" key="7">
    <source>
        <dbReference type="SAM" id="MobiDB-lite"/>
    </source>
</evidence>
<name>T1FS27_HELRO</name>
<feature type="compositionally biased region" description="Acidic residues" evidence="7">
    <location>
        <begin position="263"/>
        <end position="283"/>
    </location>
</feature>
<feature type="region of interest" description="Disordered" evidence="7">
    <location>
        <begin position="255"/>
        <end position="283"/>
    </location>
</feature>
<comment type="similarity">
    <text evidence="2">Belongs to the WD repeat EDC4 family.</text>
</comment>
<dbReference type="InterPro" id="IPR044938">
    <property type="entry name" value="EDC4_C_sf"/>
</dbReference>
<evidence type="ECO:0000256" key="2">
    <source>
        <dbReference type="ARBA" id="ARBA00009639"/>
    </source>
</evidence>
<gene>
    <name evidence="10" type="primary">20211624</name>
    <name evidence="9" type="ORF">HELRODRAFT_190529</name>
</gene>
<protein>
    <recommendedName>
        <fullName evidence="8">Enhancer of mRNA-decapping protein 4 C-terminal domain-containing protein</fullName>
    </recommendedName>
</protein>
<evidence type="ECO:0000313" key="10">
    <source>
        <dbReference type="EnsemblMetazoa" id="HelroP190529"/>
    </source>
</evidence>
<feature type="compositionally biased region" description="Basic and acidic residues" evidence="7">
    <location>
        <begin position="175"/>
        <end position="188"/>
    </location>
</feature>
<dbReference type="AlphaFoldDB" id="T1FS27"/>
<organism evidence="10 11">
    <name type="scientific">Helobdella robusta</name>
    <name type="common">Californian leech</name>
    <dbReference type="NCBI Taxonomy" id="6412"/>
    <lineage>
        <taxon>Eukaryota</taxon>
        <taxon>Metazoa</taxon>
        <taxon>Spiralia</taxon>
        <taxon>Lophotrochozoa</taxon>
        <taxon>Annelida</taxon>
        <taxon>Clitellata</taxon>
        <taxon>Hirudinea</taxon>
        <taxon>Rhynchobdellida</taxon>
        <taxon>Glossiphoniidae</taxon>
        <taxon>Helobdella</taxon>
    </lineage>
</organism>
<accession>T1FS27</accession>
<dbReference type="GO" id="GO:0000932">
    <property type="term" value="C:P-body"/>
    <property type="evidence" value="ECO:0000318"/>
    <property type="project" value="GO_Central"/>
</dbReference>
<dbReference type="Proteomes" id="UP000015101">
    <property type="component" value="Unassembled WGS sequence"/>
</dbReference>
<dbReference type="PANTHER" id="PTHR15598">
    <property type="entry name" value="ENHANCER OF MRNA-DECAPPING PROTEIN 4"/>
    <property type="match status" value="1"/>
</dbReference>
<dbReference type="Pfam" id="PF21289">
    <property type="entry name" value="EDC4_C"/>
    <property type="match status" value="1"/>
</dbReference>
<evidence type="ECO:0000259" key="8">
    <source>
        <dbReference type="Pfam" id="PF21289"/>
    </source>
</evidence>
<evidence type="ECO:0000256" key="6">
    <source>
        <dbReference type="ARBA" id="ARBA00023054"/>
    </source>
</evidence>